<dbReference type="EMBL" id="JACCFO010000001">
    <property type="protein sequence ID" value="NYI96845.1"/>
    <property type="molecule type" value="Genomic_DNA"/>
</dbReference>
<gene>
    <name evidence="1" type="ORF">HNR12_003122</name>
</gene>
<dbReference type="Proteomes" id="UP000575985">
    <property type="component" value="Unassembled WGS sequence"/>
</dbReference>
<keyword evidence="2" id="KW-1185">Reference proteome</keyword>
<evidence type="ECO:0000313" key="2">
    <source>
        <dbReference type="Proteomes" id="UP000575985"/>
    </source>
</evidence>
<sequence length="319" mass="33920">MASAVLVLAASDDGEAALVADALTRRSQQVVWLDLSWFPLRASVQAQLTPSGWIGHIITTPAATVALADVAAVYSHHSPPFAPAEGMSVPERRFAIVEARFGLGGILASLPARWVSHPSAVADAEYKPVQLAALAAAGLAVPATWMGNDPSAARAFVSGQPGGAVYKAIMHKVVSEEGAVKALYTTPVTGADIDERVAATMHQFQHRVRGARDVRALVTSGGCEAVEITDRTGVARLDYRDHYDTLAYARTRLEDGVVRRAQQALTRLGLRSAVFDFAVTADRTWVYELNPGGQWAWLEEQTGAPMADLVADELTGAAP</sequence>
<name>A0A853BQ63_9ACTN</name>
<proteinExistence type="predicted"/>
<evidence type="ECO:0008006" key="3">
    <source>
        <dbReference type="Google" id="ProtNLM"/>
    </source>
</evidence>
<comment type="caution">
    <text evidence="1">The sequence shown here is derived from an EMBL/GenBank/DDBJ whole genome shotgun (WGS) entry which is preliminary data.</text>
</comment>
<evidence type="ECO:0000313" key="1">
    <source>
        <dbReference type="EMBL" id="NYI96845.1"/>
    </source>
</evidence>
<dbReference type="Gene3D" id="3.30.470.20">
    <property type="entry name" value="ATP-grasp fold, B domain"/>
    <property type="match status" value="1"/>
</dbReference>
<accession>A0A853BQ63</accession>
<organism evidence="1 2">
    <name type="scientific">Streptomonospora nanhaiensis</name>
    <dbReference type="NCBI Taxonomy" id="1323731"/>
    <lineage>
        <taxon>Bacteria</taxon>
        <taxon>Bacillati</taxon>
        <taxon>Actinomycetota</taxon>
        <taxon>Actinomycetes</taxon>
        <taxon>Streptosporangiales</taxon>
        <taxon>Nocardiopsidaceae</taxon>
        <taxon>Streptomonospora</taxon>
    </lineage>
</organism>
<protein>
    <recommendedName>
        <fullName evidence="3">ATP-grasp domain-containing protein</fullName>
    </recommendedName>
</protein>
<dbReference type="RefSeq" id="WP_179768144.1">
    <property type="nucleotide sequence ID" value="NZ_JACCFO010000001.1"/>
</dbReference>
<dbReference type="AlphaFoldDB" id="A0A853BQ63"/>
<reference evidence="1 2" key="1">
    <citation type="submission" date="2020-07" db="EMBL/GenBank/DDBJ databases">
        <title>Sequencing the genomes of 1000 actinobacteria strains.</title>
        <authorList>
            <person name="Klenk H.-P."/>
        </authorList>
    </citation>
    <scope>NUCLEOTIDE SEQUENCE [LARGE SCALE GENOMIC DNA]</scope>
    <source>
        <strain evidence="1 2">DSM 45927</strain>
    </source>
</reference>
<dbReference type="SUPFAM" id="SSF56059">
    <property type="entry name" value="Glutathione synthetase ATP-binding domain-like"/>
    <property type="match status" value="1"/>
</dbReference>